<comment type="caution">
    <text evidence="1">The sequence shown here is derived from an EMBL/GenBank/DDBJ whole genome shotgun (WGS) entry which is preliminary data.</text>
</comment>
<gene>
    <name evidence="1" type="ORF">DFQ09_102154</name>
</gene>
<name>A0A3D9N3M7_9FLAO</name>
<accession>A0A3D9N3M7</accession>
<dbReference type="RefSeq" id="WP_115808558.1">
    <property type="nucleotide sequence ID" value="NZ_QREI01000002.1"/>
</dbReference>
<dbReference type="EMBL" id="QREI01000002">
    <property type="protein sequence ID" value="REE25564.1"/>
    <property type="molecule type" value="Genomic_DNA"/>
</dbReference>
<dbReference type="OrthoDB" id="1144611at2"/>
<dbReference type="Proteomes" id="UP000256919">
    <property type="component" value="Unassembled WGS sequence"/>
</dbReference>
<sequence length="143" mass="16762">MKFEDCKYSKQLAYKKEAFSFGTVYVTEYFLLSEFNEGIHVDHKIASELISRFSNLISKGIKIGYIANRFNSYSFDPQLWVDFNKDYDAFVASAIVTYSNFSYLNASLEKKFFNKSLKRCKNIEEAIGWIMNLKEFKTDINQN</sequence>
<evidence type="ECO:0000313" key="2">
    <source>
        <dbReference type="Proteomes" id="UP000256919"/>
    </source>
</evidence>
<proteinExistence type="predicted"/>
<evidence type="ECO:0008006" key="3">
    <source>
        <dbReference type="Google" id="ProtNLM"/>
    </source>
</evidence>
<keyword evidence="2" id="KW-1185">Reference proteome</keyword>
<reference evidence="1 2" key="1">
    <citation type="submission" date="2018-07" db="EMBL/GenBank/DDBJ databases">
        <title>Genomic Encyclopedia of Type Strains, Phase III (KMG-III): the genomes of soil and plant-associated and newly described type strains.</title>
        <authorList>
            <person name="Whitman W."/>
        </authorList>
    </citation>
    <scope>NUCLEOTIDE SEQUENCE [LARGE SCALE GENOMIC DNA]</scope>
    <source>
        <strain evidence="1 2">CECT 7948</strain>
    </source>
</reference>
<evidence type="ECO:0000313" key="1">
    <source>
        <dbReference type="EMBL" id="REE25564.1"/>
    </source>
</evidence>
<protein>
    <recommendedName>
        <fullName evidence="3">SpoIIAA-like protein</fullName>
    </recommendedName>
</protein>
<dbReference type="AlphaFoldDB" id="A0A3D9N3M7"/>
<organism evidence="1 2">
    <name type="scientific">Winogradskyella pacifica</name>
    <dbReference type="NCBI Taxonomy" id="664642"/>
    <lineage>
        <taxon>Bacteria</taxon>
        <taxon>Pseudomonadati</taxon>
        <taxon>Bacteroidota</taxon>
        <taxon>Flavobacteriia</taxon>
        <taxon>Flavobacteriales</taxon>
        <taxon>Flavobacteriaceae</taxon>
        <taxon>Winogradskyella</taxon>
    </lineage>
</organism>